<comment type="caution">
    <text evidence="3">The sequence shown here is derived from an EMBL/GenBank/DDBJ whole genome shotgun (WGS) entry which is preliminary data.</text>
</comment>
<dbReference type="GeneID" id="41968223"/>
<keyword evidence="4" id="KW-1185">Reference proteome</keyword>
<accession>A0A507B5G8</accession>
<evidence type="ECO:0000313" key="3">
    <source>
        <dbReference type="EMBL" id="TPX12599.1"/>
    </source>
</evidence>
<keyword evidence="1" id="KW-0175">Coiled coil</keyword>
<dbReference type="RefSeq" id="XP_030994310.1">
    <property type="nucleotide sequence ID" value="XM_031142542.1"/>
</dbReference>
<dbReference type="EMBL" id="SKBQ01000003">
    <property type="protein sequence ID" value="TPX12599.1"/>
    <property type="molecule type" value="Genomic_DNA"/>
</dbReference>
<feature type="compositionally biased region" description="Basic residues" evidence="2">
    <location>
        <begin position="1"/>
        <end position="12"/>
    </location>
</feature>
<organism evidence="3 4">
    <name type="scientific">Thyridium curvatum</name>
    <dbReference type="NCBI Taxonomy" id="1093900"/>
    <lineage>
        <taxon>Eukaryota</taxon>
        <taxon>Fungi</taxon>
        <taxon>Dikarya</taxon>
        <taxon>Ascomycota</taxon>
        <taxon>Pezizomycotina</taxon>
        <taxon>Sordariomycetes</taxon>
        <taxon>Sordariomycetidae</taxon>
        <taxon>Thyridiales</taxon>
        <taxon>Thyridiaceae</taxon>
        <taxon>Thyridium</taxon>
    </lineage>
</organism>
<evidence type="ECO:0000313" key="4">
    <source>
        <dbReference type="Proteomes" id="UP000319257"/>
    </source>
</evidence>
<gene>
    <name evidence="3" type="ORF">E0L32_000776</name>
</gene>
<dbReference type="InParanoid" id="A0A507B5G8"/>
<sequence>MASRGKRKRGRKDKGPNKALKIQKGDDGSHVTGKAKSVRAKPTATKPKALKESVPASQAEQEATEAKPSKRANPDAVRRVSKLGILQDLIDALRHDALRSHMDFSRRFRRLEARVEQLENAASADKNHGEQDFEESQ</sequence>
<feature type="coiled-coil region" evidence="1">
    <location>
        <begin position="101"/>
        <end position="128"/>
    </location>
</feature>
<dbReference type="Proteomes" id="UP000319257">
    <property type="component" value="Unassembled WGS sequence"/>
</dbReference>
<evidence type="ECO:0000256" key="2">
    <source>
        <dbReference type="SAM" id="MobiDB-lite"/>
    </source>
</evidence>
<dbReference type="AlphaFoldDB" id="A0A507B5G8"/>
<name>A0A507B5G8_9PEZI</name>
<proteinExistence type="predicted"/>
<feature type="region of interest" description="Disordered" evidence="2">
    <location>
        <begin position="1"/>
        <end position="76"/>
    </location>
</feature>
<protein>
    <submittedName>
        <fullName evidence="3">Uncharacterized protein</fullName>
    </submittedName>
</protein>
<feature type="compositionally biased region" description="Basic and acidic residues" evidence="2">
    <location>
        <begin position="64"/>
        <end position="76"/>
    </location>
</feature>
<evidence type="ECO:0000256" key="1">
    <source>
        <dbReference type="SAM" id="Coils"/>
    </source>
</evidence>
<reference evidence="3 4" key="1">
    <citation type="submission" date="2019-06" db="EMBL/GenBank/DDBJ databases">
        <title>Draft genome sequence of the filamentous fungus Phialemoniopsis curvata isolated from diesel fuel.</title>
        <authorList>
            <person name="Varaljay V.A."/>
            <person name="Lyon W.J."/>
            <person name="Crouch A.L."/>
            <person name="Drake C.E."/>
            <person name="Hollomon J.M."/>
            <person name="Nadeau L.J."/>
            <person name="Nunn H.S."/>
            <person name="Stevenson B.S."/>
            <person name="Bojanowski C.L."/>
            <person name="Crookes-Goodson W.J."/>
        </authorList>
    </citation>
    <scope>NUCLEOTIDE SEQUENCE [LARGE SCALE GENOMIC DNA]</scope>
    <source>
        <strain evidence="3 4">D216</strain>
    </source>
</reference>